<evidence type="ECO:0000256" key="1">
    <source>
        <dbReference type="SAM" id="Phobius"/>
    </source>
</evidence>
<protein>
    <submittedName>
        <fullName evidence="2">Uncharacterized protein</fullName>
    </submittedName>
</protein>
<keyword evidence="1" id="KW-0472">Membrane</keyword>
<name>A0A0A9DLH4_ARUDO</name>
<keyword evidence="1" id="KW-0812">Transmembrane</keyword>
<organism evidence="2">
    <name type="scientific">Arundo donax</name>
    <name type="common">Giant reed</name>
    <name type="synonym">Donax arundinaceus</name>
    <dbReference type="NCBI Taxonomy" id="35708"/>
    <lineage>
        <taxon>Eukaryota</taxon>
        <taxon>Viridiplantae</taxon>
        <taxon>Streptophyta</taxon>
        <taxon>Embryophyta</taxon>
        <taxon>Tracheophyta</taxon>
        <taxon>Spermatophyta</taxon>
        <taxon>Magnoliopsida</taxon>
        <taxon>Liliopsida</taxon>
        <taxon>Poales</taxon>
        <taxon>Poaceae</taxon>
        <taxon>PACMAD clade</taxon>
        <taxon>Arundinoideae</taxon>
        <taxon>Arundineae</taxon>
        <taxon>Arundo</taxon>
    </lineage>
</organism>
<sequence length="42" mass="4955">MGKLAVANLGVTIASLIVYYSHVKYVWCLHRQNWLSICFWRN</sequence>
<accession>A0A0A9DLH4</accession>
<evidence type="ECO:0000313" key="2">
    <source>
        <dbReference type="EMBL" id="JAD88621.1"/>
    </source>
</evidence>
<dbReference type="AlphaFoldDB" id="A0A0A9DLH4"/>
<reference evidence="2" key="1">
    <citation type="submission" date="2014-09" db="EMBL/GenBank/DDBJ databases">
        <authorList>
            <person name="Magalhaes I.L.F."/>
            <person name="Oliveira U."/>
            <person name="Santos F.R."/>
            <person name="Vidigal T.H.D.A."/>
            <person name="Brescovit A.D."/>
            <person name="Santos A.J."/>
        </authorList>
    </citation>
    <scope>NUCLEOTIDE SEQUENCE</scope>
    <source>
        <tissue evidence="2">Shoot tissue taken approximately 20 cm above the soil surface</tissue>
    </source>
</reference>
<dbReference type="EMBL" id="GBRH01209274">
    <property type="protein sequence ID" value="JAD88621.1"/>
    <property type="molecule type" value="Transcribed_RNA"/>
</dbReference>
<keyword evidence="1" id="KW-1133">Transmembrane helix</keyword>
<proteinExistence type="predicted"/>
<feature type="transmembrane region" description="Helical" evidence="1">
    <location>
        <begin position="6"/>
        <end position="27"/>
    </location>
</feature>
<reference evidence="2" key="2">
    <citation type="journal article" date="2015" name="Data Brief">
        <title>Shoot transcriptome of the giant reed, Arundo donax.</title>
        <authorList>
            <person name="Barrero R.A."/>
            <person name="Guerrero F.D."/>
            <person name="Moolhuijzen P."/>
            <person name="Goolsby J.A."/>
            <person name="Tidwell J."/>
            <person name="Bellgard S.E."/>
            <person name="Bellgard M.I."/>
        </authorList>
    </citation>
    <scope>NUCLEOTIDE SEQUENCE</scope>
    <source>
        <tissue evidence="2">Shoot tissue taken approximately 20 cm above the soil surface</tissue>
    </source>
</reference>